<sequence>MTCNRSIGKLRWQYFASSITDGSEVPADFPLFQAQHHLSRPSGLSKGPLGSGKTHTARILGRIFYDMGFLSTDEVIECSATHLIGMFEGHTGPRVVELFERSLGKVLFIDEAYRLGLSGEHSFACDAVGEIVDCMMKPRYHGKLVIVLAGYTHDVDLLLRTNAGLRGRFATEISCSPMSPESELRHLCGLLAKKDIELLGAKAGLDGDSRGALMELLAKLAETKGWASGRDVQDACWSGDGARVWKSGWIWQRVGCYN</sequence>
<dbReference type="EMBL" id="GL985058">
    <property type="protein sequence ID" value="EGR51483.1"/>
    <property type="molecule type" value="Genomic_DNA"/>
</dbReference>
<evidence type="ECO:0000256" key="2">
    <source>
        <dbReference type="ARBA" id="ARBA00022741"/>
    </source>
</evidence>
<protein>
    <submittedName>
        <fullName evidence="5">Predicted protein</fullName>
    </submittedName>
</protein>
<dbReference type="eggNOG" id="KOG0730">
    <property type="taxonomic scope" value="Eukaryota"/>
</dbReference>
<accession>G0RCC4</accession>
<dbReference type="CDD" id="cd00009">
    <property type="entry name" value="AAA"/>
    <property type="match status" value="1"/>
</dbReference>
<proteinExistence type="inferred from homology"/>
<dbReference type="VEuPathDB" id="FungiDB:TRIREDRAFT_104422"/>
<evidence type="ECO:0000259" key="4">
    <source>
        <dbReference type="Pfam" id="PF00004"/>
    </source>
</evidence>
<dbReference type="RefSeq" id="XP_006962962.1">
    <property type="nucleotide sequence ID" value="XM_006962900.1"/>
</dbReference>
<dbReference type="InterPro" id="IPR000641">
    <property type="entry name" value="CbxX/CfxQ"/>
</dbReference>
<dbReference type="PANTHER" id="PTHR43392:SF2">
    <property type="entry name" value="AAA-TYPE ATPASE FAMILY PROTEIN _ ANKYRIN REPEAT FAMILY PROTEIN"/>
    <property type="match status" value="1"/>
</dbReference>
<name>G0RCC4_HYPJQ</name>
<dbReference type="GO" id="GO:0005524">
    <property type="term" value="F:ATP binding"/>
    <property type="evidence" value="ECO:0007669"/>
    <property type="project" value="UniProtKB-KW"/>
</dbReference>
<dbReference type="Proteomes" id="UP000008984">
    <property type="component" value="Unassembled WGS sequence"/>
</dbReference>
<dbReference type="AlphaFoldDB" id="G0RCC4"/>
<dbReference type="Gene3D" id="3.40.50.300">
    <property type="entry name" value="P-loop containing nucleotide triphosphate hydrolases"/>
    <property type="match status" value="1"/>
</dbReference>
<dbReference type="PRINTS" id="PR00819">
    <property type="entry name" value="CBXCFQXSUPER"/>
</dbReference>
<dbReference type="PANTHER" id="PTHR43392">
    <property type="entry name" value="AAA-TYPE ATPASE FAMILY PROTEIN / ANKYRIN REPEAT FAMILY PROTEIN"/>
    <property type="match status" value="1"/>
</dbReference>
<dbReference type="KEGG" id="tre:TRIREDRAFT_104422"/>
<evidence type="ECO:0000313" key="5">
    <source>
        <dbReference type="EMBL" id="EGR51483.1"/>
    </source>
</evidence>
<evidence type="ECO:0000256" key="1">
    <source>
        <dbReference type="ARBA" id="ARBA00010378"/>
    </source>
</evidence>
<dbReference type="InterPro" id="IPR027417">
    <property type="entry name" value="P-loop_NTPase"/>
</dbReference>
<evidence type="ECO:0000313" key="6">
    <source>
        <dbReference type="Proteomes" id="UP000008984"/>
    </source>
</evidence>
<dbReference type="InterPro" id="IPR050773">
    <property type="entry name" value="CbxX/CfxQ_RuBisCO_ESX"/>
</dbReference>
<organism evidence="6">
    <name type="scientific">Hypocrea jecorina (strain QM6a)</name>
    <name type="common">Trichoderma reesei</name>
    <dbReference type="NCBI Taxonomy" id="431241"/>
    <lineage>
        <taxon>Eukaryota</taxon>
        <taxon>Fungi</taxon>
        <taxon>Dikarya</taxon>
        <taxon>Ascomycota</taxon>
        <taxon>Pezizomycotina</taxon>
        <taxon>Sordariomycetes</taxon>
        <taxon>Hypocreomycetidae</taxon>
        <taxon>Hypocreales</taxon>
        <taxon>Hypocreaceae</taxon>
        <taxon>Trichoderma</taxon>
    </lineage>
</organism>
<keyword evidence="3" id="KW-0067">ATP-binding</keyword>
<dbReference type="OrthoDB" id="2423195at2759"/>
<dbReference type="InterPro" id="IPR003959">
    <property type="entry name" value="ATPase_AAA_core"/>
</dbReference>
<keyword evidence="2" id="KW-0547">Nucleotide-binding</keyword>
<keyword evidence="6" id="KW-1185">Reference proteome</keyword>
<feature type="domain" description="ATPase AAA-type core" evidence="4">
    <location>
        <begin position="47"/>
        <end position="174"/>
    </location>
</feature>
<comment type="similarity">
    <text evidence="1">Belongs to the CbxX/CfxQ family.</text>
</comment>
<dbReference type="STRING" id="431241.G0RCC4"/>
<evidence type="ECO:0000256" key="3">
    <source>
        <dbReference type="ARBA" id="ARBA00022840"/>
    </source>
</evidence>
<dbReference type="GeneID" id="18480847"/>
<dbReference type="SUPFAM" id="SSF52540">
    <property type="entry name" value="P-loop containing nucleoside triphosphate hydrolases"/>
    <property type="match status" value="1"/>
</dbReference>
<dbReference type="HOGENOM" id="CLU_094289_0_0_1"/>
<dbReference type="Pfam" id="PF00004">
    <property type="entry name" value="AAA"/>
    <property type="match status" value="1"/>
</dbReference>
<gene>
    <name evidence="5" type="ORF">TRIREDRAFT_104422</name>
</gene>
<reference evidence="5 6" key="1">
    <citation type="journal article" date="2008" name="Nat. Biotechnol.">
        <title>Genome sequencing and analysis of the biomass-degrading fungus Trichoderma reesei (syn. Hypocrea jecorina).</title>
        <authorList>
            <person name="Martinez D."/>
            <person name="Berka R.M."/>
            <person name="Henrissat B."/>
            <person name="Saloheimo M."/>
            <person name="Arvas M."/>
            <person name="Baker S.E."/>
            <person name="Chapman J."/>
            <person name="Chertkov O."/>
            <person name="Coutinho P.M."/>
            <person name="Cullen D."/>
            <person name="Danchin E.G."/>
            <person name="Grigoriev I.V."/>
            <person name="Harris P."/>
            <person name="Jackson M."/>
            <person name="Kubicek C.P."/>
            <person name="Han C.S."/>
            <person name="Ho I."/>
            <person name="Larrondo L.F."/>
            <person name="de Leon A.L."/>
            <person name="Magnuson J.K."/>
            <person name="Merino S."/>
            <person name="Misra M."/>
            <person name="Nelson B."/>
            <person name="Putnam N."/>
            <person name="Robbertse B."/>
            <person name="Salamov A.A."/>
            <person name="Schmoll M."/>
            <person name="Terry A."/>
            <person name="Thayer N."/>
            <person name="Westerholm-Parvinen A."/>
            <person name="Schoch C.L."/>
            <person name="Yao J."/>
            <person name="Barabote R."/>
            <person name="Nelson M.A."/>
            <person name="Detter C."/>
            <person name="Bruce D."/>
            <person name="Kuske C.R."/>
            <person name="Xie G."/>
            <person name="Richardson P."/>
            <person name="Rokhsar D.S."/>
            <person name="Lucas S.M."/>
            <person name="Rubin E.M."/>
            <person name="Dunn-Coleman N."/>
            <person name="Ward M."/>
            <person name="Brettin T.S."/>
        </authorList>
    </citation>
    <scope>NUCLEOTIDE SEQUENCE [LARGE SCALE GENOMIC DNA]</scope>
    <source>
        <strain evidence="5 6">QM6a</strain>
    </source>
</reference>
<dbReference type="GO" id="GO:0016887">
    <property type="term" value="F:ATP hydrolysis activity"/>
    <property type="evidence" value="ECO:0007669"/>
    <property type="project" value="InterPro"/>
</dbReference>